<keyword evidence="2" id="KW-1185">Reference proteome</keyword>
<gene>
    <name evidence="1" type="ORF">P5673_033747</name>
</gene>
<dbReference type="Proteomes" id="UP001249851">
    <property type="component" value="Unassembled WGS sequence"/>
</dbReference>
<protein>
    <submittedName>
        <fullName evidence="1">Uncharacterized protein</fullName>
    </submittedName>
</protein>
<sequence length="74" mass="8254">MEINKTFLLLQIIESFSVLFSALRPLNIFRSSAAGAMAANLVDQNIPIGFVLNFNANLPGFLFFNQEKNFVITT</sequence>
<name>A0AAD9PPI8_ACRCE</name>
<organism evidence="1 2">
    <name type="scientific">Acropora cervicornis</name>
    <name type="common">Staghorn coral</name>
    <dbReference type="NCBI Taxonomy" id="6130"/>
    <lineage>
        <taxon>Eukaryota</taxon>
        <taxon>Metazoa</taxon>
        <taxon>Cnidaria</taxon>
        <taxon>Anthozoa</taxon>
        <taxon>Hexacorallia</taxon>
        <taxon>Scleractinia</taxon>
        <taxon>Astrocoeniina</taxon>
        <taxon>Acroporidae</taxon>
        <taxon>Acropora</taxon>
    </lineage>
</organism>
<reference evidence="1" key="1">
    <citation type="journal article" date="2023" name="G3 (Bethesda)">
        <title>Whole genome assembly and annotation of the endangered Caribbean coral Acropora cervicornis.</title>
        <authorList>
            <person name="Selwyn J.D."/>
            <person name="Vollmer S.V."/>
        </authorList>
    </citation>
    <scope>NUCLEOTIDE SEQUENCE</scope>
    <source>
        <strain evidence="1">K2</strain>
    </source>
</reference>
<reference evidence="1" key="2">
    <citation type="journal article" date="2023" name="Science">
        <title>Genomic signatures of disease resistance in endangered staghorn corals.</title>
        <authorList>
            <person name="Vollmer S.V."/>
            <person name="Selwyn J.D."/>
            <person name="Despard B.A."/>
            <person name="Roesel C.L."/>
        </authorList>
    </citation>
    <scope>NUCLEOTIDE SEQUENCE</scope>
    <source>
        <strain evidence="1">K2</strain>
    </source>
</reference>
<proteinExistence type="predicted"/>
<dbReference type="EMBL" id="JARQWQ010000364">
    <property type="protein sequence ID" value="KAK2546644.1"/>
    <property type="molecule type" value="Genomic_DNA"/>
</dbReference>
<comment type="caution">
    <text evidence="1">The sequence shown here is derived from an EMBL/GenBank/DDBJ whole genome shotgun (WGS) entry which is preliminary data.</text>
</comment>
<evidence type="ECO:0000313" key="2">
    <source>
        <dbReference type="Proteomes" id="UP001249851"/>
    </source>
</evidence>
<evidence type="ECO:0000313" key="1">
    <source>
        <dbReference type="EMBL" id="KAK2546644.1"/>
    </source>
</evidence>
<dbReference type="AlphaFoldDB" id="A0AAD9PPI8"/>
<accession>A0AAD9PPI8</accession>